<protein>
    <submittedName>
        <fullName evidence="3">Putative secreted protein with PEP-CTERM sorting signal</fullName>
    </submittedName>
</protein>
<keyword evidence="1" id="KW-0732">Signal</keyword>
<comment type="caution">
    <text evidence="3">The sequence shown here is derived from an EMBL/GenBank/DDBJ whole genome shotgun (WGS) entry which is preliminary data.</text>
</comment>
<feature type="signal peptide" evidence="1">
    <location>
        <begin position="1"/>
        <end position="24"/>
    </location>
</feature>
<dbReference type="EMBL" id="SLZR01000020">
    <property type="protein sequence ID" value="TCS37159.1"/>
    <property type="molecule type" value="Genomic_DNA"/>
</dbReference>
<sequence length="222" mass="23443">MNISKWTLGSVFCALVMFSSGANATLLDFETTVTGADMAGISVTAIYTDGTSDTVIWSATGSESGGVSETSWSLTQEGSTLGEYDSSTDTIYGLWTFTSDGSVESLIIDTLDTGIVFDTAFIDDLSDDTNGSGQGRIFSEVDVDASTLLEGASSSYFAGYSGLFLEELFTTLTLDSLTGVTTLTFWADTDAYVPEPSTLMLFGAGLFGLVASRARSKKWIAM</sequence>
<reference evidence="3 4" key="1">
    <citation type="submission" date="2019-03" db="EMBL/GenBank/DDBJ databases">
        <title>Genomic Encyclopedia of Archaeal and Bacterial Type Strains, Phase II (KMG-II): from individual species to whole genera.</title>
        <authorList>
            <person name="Goeker M."/>
        </authorList>
    </citation>
    <scope>NUCLEOTIDE SEQUENCE [LARGE SCALE GENOMIC DNA]</scope>
    <source>
        <strain evidence="3 4">DSM 15388</strain>
    </source>
</reference>
<name>A0A4R3I041_9GAMM</name>
<evidence type="ECO:0000313" key="3">
    <source>
        <dbReference type="EMBL" id="TCS37159.1"/>
    </source>
</evidence>
<gene>
    <name evidence="3" type="ORF">BCF53_12018</name>
</gene>
<dbReference type="Proteomes" id="UP000295793">
    <property type="component" value="Unassembled WGS sequence"/>
</dbReference>
<organism evidence="3 4">
    <name type="scientific">Reinekea marinisedimentorum</name>
    <dbReference type="NCBI Taxonomy" id="230495"/>
    <lineage>
        <taxon>Bacteria</taxon>
        <taxon>Pseudomonadati</taxon>
        <taxon>Pseudomonadota</taxon>
        <taxon>Gammaproteobacteria</taxon>
        <taxon>Oceanospirillales</taxon>
        <taxon>Saccharospirillaceae</taxon>
        <taxon>Reinekea</taxon>
    </lineage>
</organism>
<dbReference type="NCBIfam" id="TIGR02595">
    <property type="entry name" value="PEP_CTERM"/>
    <property type="match status" value="1"/>
</dbReference>
<feature type="domain" description="Ice-binding protein C-terminal" evidence="2">
    <location>
        <begin position="193"/>
        <end position="213"/>
    </location>
</feature>
<accession>A0A4R3I041</accession>
<evidence type="ECO:0000313" key="4">
    <source>
        <dbReference type="Proteomes" id="UP000295793"/>
    </source>
</evidence>
<evidence type="ECO:0000256" key="1">
    <source>
        <dbReference type="SAM" id="SignalP"/>
    </source>
</evidence>
<evidence type="ECO:0000259" key="2">
    <source>
        <dbReference type="Pfam" id="PF07589"/>
    </source>
</evidence>
<proteinExistence type="predicted"/>
<keyword evidence="4" id="KW-1185">Reference proteome</keyword>
<dbReference type="OrthoDB" id="6383952at2"/>
<dbReference type="InterPro" id="IPR013424">
    <property type="entry name" value="Ice-binding_C"/>
</dbReference>
<dbReference type="AlphaFoldDB" id="A0A4R3I041"/>
<feature type="chain" id="PRO_5020637217" evidence="1">
    <location>
        <begin position="25"/>
        <end position="222"/>
    </location>
</feature>
<dbReference type="Pfam" id="PF07589">
    <property type="entry name" value="PEP-CTERM"/>
    <property type="match status" value="1"/>
</dbReference>
<dbReference type="RefSeq" id="WP_132703417.1">
    <property type="nucleotide sequence ID" value="NZ_SLZR01000020.1"/>
</dbReference>